<dbReference type="Proteomes" id="UP000305760">
    <property type="component" value="Unassembled WGS sequence"/>
</dbReference>
<reference evidence="1 2" key="1">
    <citation type="submission" date="2019-03" db="EMBL/GenBank/DDBJ databases">
        <title>Arenimonas daejeonensis sp. nov., isolated from compost.</title>
        <authorList>
            <person name="Jeon C.O."/>
        </authorList>
    </citation>
    <scope>NUCLEOTIDE SEQUENCE [LARGE SCALE GENOMIC DNA]</scope>
    <source>
        <strain evidence="1 2">R29</strain>
    </source>
</reference>
<evidence type="ECO:0008006" key="3">
    <source>
        <dbReference type="Google" id="ProtNLM"/>
    </source>
</evidence>
<sequence>MSTLPADAIEHFVAKWHRREPEMALAEVFCAPEQRSRFRAWGALVHELREAAFELSDARVTAVKSQWWAEELLNLSQGRGRHPISAELALPALPWAALARALMEQAQFDARPGDAVQALDQVRGFASALAQVEAGVFGGTPAPGATQALAAHLLLQRLPAGLAGEDQARLPLNLLARHGLTAAQVAAGQGEALLRDWARELAAALPAPDGPLFRRLRTRFDRIRLDRLASGKGFAPPAAPLTVWRAWRVARNR</sequence>
<dbReference type="EMBL" id="SMDR01000001">
    <property type="protein sequence ID" value="TNJ34898.1"/>
    <property type="molecule type" value="Genomic_DNA"/>
</dbReference>
<dbReference type="AlphaFoldDB" id="A0A5C4RV64"/>
<proteinExistence type="predicted"/>
<dbReference type="SUPFAM" id="SSF48576">
    <property type="entry name" value="Terpenoid synthases"/>
    <property type="match status" value="1"/>
</dbReference>
<name>A0A5C4RV64_9GAMM</name>
<organism evidence="1 2">
    <name type="scientific">Arenimonas terrae</name>
    <dbReference type="NCBI Taxonomy" id="2546226"/>
    <lineage>
        <taxon>Bacteria</taxon>
        <taxon>Pseudomonadati</taxon>
        <taxon>Pseudomonadota</taxon>
        <taxon>Gammaproteobacteria</taxon>
        <taxon>Lysobacterales</taxon>
        <taxon>Lysobacteraceae</taxon>
        <taxon>Arenimonas</taxon>
    </lineage>
</organism>
<accession>A0A5C4RV64</accession>
<gene>
    <name evidence="1" type="ORF">E1B00_03725</name>
</gene>
<evidence type="ECO:0000313" key="2">
    <source>
        <dbReference type="Proteomes" id="UP000305760"/>
    </source>
</evidence>
<dbReference type="OrthoDB" id="5959054at2"/>
<evidence type="ECO:0000313" key="1">
    <source>
        <dbReference type="EMBL" id="TNJ34898.1"/>
    </source>
</evidence>
<keyword evidence="2" id="KW-1185">Reference proteome</keyword>
<comment type="caution">
    <text evidence="1">The sequence shown here is derived from an EMBL/GenBank/DDBJ whole genome shotgun (WGS) entry which is preliminary data.</text>
</comment>
<dbReference type="InterPro" id="IPR008949">
    <property type="entry name" value="Isoprenoid_synthase_dom_sf"/>
</dbReference>
<protein>
    <recommendedName>
        <fullName evidence="3">Phytoene/squalene synthase family protein</fullName>
    </recommendedName>
</protein>
<dbReference type="RefSeq" id="WP_139445841.1">
    <property type="nucleotide sequence ID" value="NZ_SMDR01000001.1"/>
</dbReference>